<reference evidence="8 9" key="1">
    <citation type="submission" date="2017-03" db="EMBL/GenBank/DDBJ databases">
        <title>Genome Survey of Euroglyphus maynei.</title>
        <authorList>
            <person name="Arlian L.G."/>
            <person name="Morgan M.S."/>
            <person name="Rider S.D."/>
        </authorList>
    </citation>
    <scope>NUCLEOTIDE SEQUENCE [LARGE SCALE GENOMIC DNA]</scope>
    <source>
        <strain evidence="8">Arlian Lab</strain>
        <tissue evidence="8">Whole body</tissue>
    </source>
</reference>
<evidence type="ECO:0000313" key="9">
    <source>
        <dbReference type="Proteomes" id="UP000194236"/>
    </source>
</evidence>
<feature type="transmembrane region" description="Helical" evidence="6">
    <location>
        <begin position="120"/>
        <end position="137"/>
    </location>
</feature>
<gene>
    <name evidence="8" type="ORF">BLA29_009363</name>
</gene>
<evidence type="ECO:0000256" key="5">
    <source>
        <dbReference type="ARBA" id="ARBA00023136"/>
    </source>
</evidence>
<proteinExistence type="inferred from homology"/>
<dbReference type="PANTHER" id="PTHR21324:SF2">
    <property type="entry name" value="EG:22E5.9 PROTEIN"/>
    <property type="match status" value="1"/>
</dbReference>
<evidence type="ECO:0000256" key="2">
    <source>
        <dbReference type="ARBA" id="ARBA00006565"/>
    </source>
</evidence>
<dbReference type="OrthoDB" id="191706at2759"/>
<dbReference type="GO" id="GO:0012505">
    <property type="term" value="C:endomembrane system"/>
    <property type="evidence" value="ECO:0007669"/>
    <property type="project" value="UniProtKB-SubCell"/>
</dbReference>
<protein>
    <submittedName>
        <fullName evidence="8">DNA damage-regulated autophagy modulator protein 2-like protein</fullName>
    </submittedName>
</protein>
<accession>A0A1Y3BIC5</accession>
<feature type="transmembrane region" description="Helical" evidence="6">
    <location>
        <begin position="24"/>
        <end position="45"/>
    </location>
</feature>
<dbReference type="Proteomes" id="UP000194236">
    <property type="component" value="Unassembled WGS sequence"/>
</dbReference>
<name>A0A1Y3BIC5_EURMA</name>
<keyword evidence="3 6" id="KW-0812">Transmembrane</keyword>
<sequence length="264" mass="31136">QQQQQEKQHLKKHRKFYGWIKSHLWIFPFFVATLKIIICIVPYILSVKYGTVDPLLPYVSDAGGLPPGSFVLSQIMDLIAIFGIITYWIRYKQIKFYLNDNFMGKDLDYFNRLHRLNRHSLWFMIIACFGALGVGNIRTTEFLSLHVINAISLFLFATIYICYSTHLARILYNEFGIESRPITMMFCAIVIPILLAFVAICESINRYQVGNERFHNNEFRMHWPKSEKESYYVHVIATTSEWILIFTSALFDLCLCRRFRMIRT</sequence>
<feature type="non-terminal residue" evidence="8">
    <location>
        <position position="1"/>
    </location>
</feature>
<comment type="subcellular location">
    <subcellularLocation>
        <location evidence="1">Endomembrane system</location>
        <topology evidence="1">Multi-pass membrane protein</topology>
    </subcellularLocation>
</comment>
<feature type="transmembrane region" description="Helical" evidence="6">
    <location>
        <begin position="143"/>
        <end position="163"/>
    </location>
</feature>
<organism evidence="8 9">
    <name type="scientific">Euroglyphus maynei</name>
    <name type="common">Mayne's house dust mite</name>
    <dbReference type="NCBI Taxonomy" id="6958"/>
    <lineage>
        <taxon>Eukaryota</taxon>
        <taxon>Metazoa</taxon>
        <taxon>Ecdysozoa</taxon>
        <taxon>Arthropoda</taxon>
        <taxon>Chelicerata</taxon>
        <taxon>Arachnida</taxon>
        <taxon>Acari</taxon>
        <taxon>Acariformes</taxon>
        <taxon>Sarcoptiformes</taxon>
        <taxon>Astigmata</taxon>
        <taxon>Psoroptidia</taxon>
        <taxon>Analgoidea</taxon>
        <taxon>Pyroglyphidae</taxon>
        <taxon>Pyroglyphinae</taxon>
        <taxon>Euroglyphus</taxon>
    </lineage>
</organism>
<dbReference type="EMBL" id="MUJZ01023649">
    <property type="protein sequence ID" value="OTF79336.1"/>
    <property type="molecule type" value="Genomic_DNA"/>
</dbReference>
<dbReference type="PANTHER" id="PTHR21324">
    <property type="entry name" value="FASTING-INDUCIBLE INTEGRAL MEMBRANE PROTEIN TM6P1-RELATED"/>
    <property type="match status" value="1"/>
</dbReference>
<dbReference type="InterPro" id="IPR050911">
    <property type="entry name" value="DRAM/TMEM150_Autophagy_Mod"/>
</dbReference>
<feature type="transmembrane region" description="Helical" evidence="6">
    <location>
        <begin position="65"/>
        <end position="89"/>
    </location>
</feature>
<keyword evidence="4 6" id="KW-1133">Transmembrane helix</keyword>
<feature type="domain" description="CWH43-like N-terminal" evidence="7">
    <location>
        <begin position="24"/>
        <end position="260"/>
    </location>
</feature>
<dbReference type="AlphaFoldDB" id="A0A1Y3BIC5"/>
<feature type="transmembrane region" description="Helical" evidence="6">
    <location>
        <begin position="184"/>
        <end position="205"/>
    </location>
</feature>
<feature type="transmembrane region" description="Helical" evidence="6">
    <location>
        <begin position="231"/>
        <end position="255"/>
    </location>
</feature>
<keyword evidence="9" id="KW-1185">Reference proteome</keyword>
<evidence type="ECO:0000259" key="7">
    <source>
        <dbReference type="Pfam" id="PF10277"/>
    </source>
</evidence>
<evidence type="ECO:0000256" key="4">
    <source>
        <dbReference type="ARBA" id="ARBA00022989"/>
    </source>
</evidence>
<evidence type="ECO:0000256" key="3">
    <source>
        <dbReference type="ARBA" id="ARBA00022692"/>
    </source>
</evidence>
<evidence type="ECO:0000256" key="6">
    <source>
        <dbReference type="SAM" id="Phobius"/>
    </source>
</evidence>
<comment type="similarity">
    <text evidence="2">Belongs to the DRAM/TMEM150 family.</text>
</comment>
<comment type="caution">
    <text evidence="8">The sequence shown here is derived from an EMBL/GenBank/DDBJ whole genome shotgun (WGS) entry which is preliminary data.</text>
</comment>
<evidence type="ECO:0000313" key="8">
    <source>
        <dbReference type="EMBL" id="OTF79336.1"/>
    </source>
</evidence>
<dbReference type="Pfam" id="PF10277">
    <property type="entry name" value="Frag1"/>
    <property type="match status" value="1"/>
</dbReference>
<evidence type="ECO:0000256" key="1">
    <source>
        <dbReference type="ARBA" id="ARBA00004127"/>
    </source>
</evidence>
<dbReference type="InterPro" id="IPR019402">
    <property type="entry name" value="CWH43_N"/>
</dbReference>
<keyword evidence="5 6" id="KW-0472">Membrane</keyword>